<dbReference type="PIRSF" id="PIRSF002741">
    <property type="entry name" value="MppA"/>
    <property type="match status" value="1"/>
</dbReference>
<dbReference type="EMBL" id="CP019948">
    <property type="protein sequence ID" value="ARN81681.1"/>
    <property type="molecule type" value="Genomic_DNA"/>
</dbReference>
<dbReference type="SUPFAM" id="SSF53850">
    <property type="entry name" value="Periplasmic binding protein-like II"/>
    <property type="match status" value="1"/>
</dbReference>
<feature type="domain" description="Solute-binding protein family 5" evidence="4">
    <location>
        <begin position="119"/>
        <end position="526"/>
    </location>
</feature>
<dbReference type="Gene3D" id="3.10.105.10">
    <property type="entry name" value="Dipeptide-binding Protein, Domain 3"/>
    <property type="match status" value="1"/>
</dbReference>
<evidence type="ECO:0000256" key="3">
    <source>
        <dbReference type="ARBA" id="ARBA00022729"/>
    </source>
</evidence>
<comment type="similarity">
    <text evidence="2">Belongs to the bacterial solute-binding protein 5 family.</text>
</comment>
<name>A0A1W6MVP9_9HYPH</name>
<keyword evidence="3" id="KW-0732">Signal</keyword>
<dbReference type="OrthoDB" id="9803988at2"/>
<evidence type="ECO:0000313" key="6">
    <source>
        <dbReference type="Proteomes" id="UP000193978"/>
    </source>
</evidence>
<dbReference type="GO" id="GO:1904680">
    <property type="term" value="F:peptide transmembrane transporter activity"/>
    <property type="evidence" value="ECO:0007669"/>
    <property type="project" value="TreeGrafter"/>
</dbReference>
<evidence type="ECO:0000313" key="5">
    <source>
        <dbReference type="EMBL" id="ARN81681.1"/>
    </source>
</evidence>
<proteinExistence type="inferred from homology"/>
<dbReference type="GO" id="GO:0015833">
    <property type="term" value="P:peptide transport"/>
    <property type="evidence" value="ECO:0007669"/>
    <property type="project" value="TreeGrafter"/>
</dbReference>
<evidence type="ECO:0000259" key="4">
    <source>
        <dbReference type="Pfam" id="PF00496"/>
    </source>
</evidence>
<comment type="subcellular location">
    <subcellularLocation>
        <location evidence="1">Periplasm</location>
    </subcellularLocation>
</comment>
<sequence>MQGFPIRQLLSWARDLKGLRAGLCLALLLGAAPVVSGGEAQGPTHGVAMHGAPLLPPDFDHFPYAEPKAKKGGRLRIGLPGTFDSLNPFNLKAGSTAQGLAGNVFQTLMMRSQDEPFTFYPLIVKSLDLDAGRTRLVFHLDPRARFSDGAPLTSADVMFTFELLKAKGRPQQRIAYGLVKSIEAPDAYTVRYDLTGAKDRELPLILALMPVLPKHATDVEHFQDATLAAPLGSGPYRVVEVRPGARLVLKRNEDYWGAELPSQRGFYNFDEIDIDYFRDGNALFEAFKAGLVDYRDEANPTRWADGYDFPAARDGRIVKETLHNDNPKGMEGFAFNLRREVFKDARLREALGMMFDFEWINANLYNGLYTRTKSFFDQSDLASTGRPASEAERALLAPFPGAVRPDILDGAWRPPVNDGTGRDREMARRALALLAQAGYRLEGDRLEKDGVAVSFEIMVKDRAEERLALNYAASLKRIGVEASVRVVDEVQYQRRRQKFDFDMMPGQWMASASPGNEQRMRWGSASATQEASYNLCGAASPALDALIEAILSAKTREDFVTAVRAYDRVLLSGFYIVPFFHAADQWTAHDSGLKRPERLPRYGAPIFPATLDTWWREK</sequence>
<evidence type="ECO:0000256" key="1">
    <source>
        <dbReference type="ARBA" id="ARBA00004418"/>
    </source>
</evidence>
<dbReference type="RefSeq" id="WP_085771799.1">
    <property type="nucleotide sequence ID" value="NZ_AP027149.1"/>
</dbReference>
<dbReference type="GO" id="GO:0043190">
    <property type="term" value="C:ATP-binding cassette (ABC) transporter complex"/>
    <property type="evidence" value="ECO:0007669"/>
    <property type="project" value="InterPro"/>
</dbReference>
<dbReference type="PANTHER" id="PTHR30290:SF64">
    <property type="entry name" value="ABC TRANSPORTER PERIPLASMIC BINDING PROTEIN"/>
    <property type="match status" value="1"/>
</dbReference>
<dbReference type="InterPro" id="IPR000914">
    <property type="entry name" value="SBP_5_dom"/>
</dbReference>
<dbReference type="InterPro" id="IPR039424">
    <property type="entry name" value="SBP_5"/>
</dbReference>
<accession>A0A1W6MVP9</accession>
<dbReference type="KEGG" id="mbry:B1812_12025"/>
<dbReference type="Proteomes" id="UP000193978">
    <property type="component" value="Chromosome"/>
</dbReference>
<dbReference type="CDD" id="cd08497">
    <property type="entry name" value="MbnE-like"/>
    <property type="match status" value="1"/>
</dbReference>
<keyword evidence="6" id="KW-1185">Reference proteome</keyword>
<evidence type="ECO:0000256" key="2">
    <source>
        <dbReference type="ARBA" id="ARBA00005695"/>
    </source>
</evidence>
<dbReference type="AlphaFoldDB" id="A0A1W6MVP9"/>
<reference evidence="5 6" key="1">
    <citation type="submission" date="2017-02" db="EMBL/GenBank/DDBJ databases">
        <authorList>
            <person name="Peterson S.W."/>
        </authorList>
    </citation>
    <scope>NUCLEOTIDE SEQUENCE [LARGE SCALE GENOMIC DNA]</scope>
    <source>
        <strain evidence="5 6">S285</strain>
    </source>
</reference>
<organism evidence="5 6">
    <name type="scientific">Methylocystis bryophila</name>
    <dbReference type="NCBI Taxonomy" id="655015"/>
    <lineage>
        <taxon>Bacteria</taxon>
        <taxon>Pseudomonadati</taxon>
        <taxon>Pseudomonadota</taxon>
        <taxon>Alphaproteobacteria</taxon>
        <taxon>Hyphomicrobiales</taxon>
        <taxon>Methylocystaceae</taxon>
        <taxon>Methylocystis</taxon>
    </lineage>
</organism>
<protein>
    <submittedName>
        <fullName evidence="5">ABC transporter substrate-binding protein</fullName>
    </submittedName>
</protein>
<dbReference type="Gene3D" id="3.40.190.10">
    <property type="entry name" value="Periplasmic binding protein-like II"/>
    <property type="match status" value="1"/>
</dbReference>
<dbReference type="Pfam" id="PF00496">
    <property type="entry name" value="SBP_bac_5"/>
    <property type="match status" value="1"/>
</dbReference>
<dbReference type="InterPro" id="IPR030678">
    <property type="entry name" value="Peptide/Ni-bd"/>
</dbReference>
<dbReference type="STRING" id="655015.B1812_12025"/>
<gene>
    <name evidence="5" type="ORF">B1812_12025</name>
</gene>
<dbReference type="PANTHER" id="PTHR30290">
    <property type="entry name" value="PERIPLASMIC BINDING COMPONENT OF ABC TRANSPORTER"/>
    <property type="match status" value="1"/>
</dbReference>
<dbReference type="GO" id="GO:0042884">
    <property type="term" value="P:microcin transport"/>
    <property type="evidence" value="ECO:0007669"/>
    <property type="project" value="TreeGrafter"/>
</dbReference>
<dbReference type="GO" id="GO:0030288">
    <property type="term" value="C:outer membrane-bounded periplasmic space"/>
    <property type="evidence" value="ECO:0007669"/>
    <property type="project" value="TreeGrafter"/>
</dbReference>